<dbReference type="InterPro" id="IPR011055">
    <property type="entry name" value="Dup_hybrid_motif"/>
</dbReference>
<feature type="domain" description="M23ase beta-sheet core" evidence="1">
    <location>
        <begin position="271"/>
        <end position="365"/>
    </location>
</feature>
<evidence type="ECO:0000259" key="1">
    <source>
        <dbReference type="Pfam" id="PF01551"/>
    </source>
</evidence>
<dbReference type="SUPFAM" id="SSF51261">
    <property type="entry name" value="Duplicated hybrid motif"/>
    <property type="match status" value="1"/>
</dbReference>
<dbReference type="Pfam" id="PF01551">
    <property type="entry name" value="Peptidase_M23"/>
    <property type="match status" value="1"/>
</dbReference>
<comment type="caution">
    <text evidence="2">The sequence shown here is derived from an EMBL/GenBank/DDBJ whole genome shotgun (WGS) entry which is preliminary data.</text>
</comment>
<dbReference type="CDD" id="cd12797">
    <property type="entry name" value="M23_peptidase"/>
    <property type="match status" value="1"/>
</dbReference>
<dbReference type="Gene3D" id="2.70.70.10">
    <property type="entry name" value="Glucose Permease (Domain IIA)"/>
    <property type="match status" value="1"/>
</dbReference>
<dbReference type="Proteomes" id="UP000233398">
    <property type="component" value="Unassembled WGS sequence"/>
</dbReference>
<accession>A0A2N0VLB0</accession>
<dbReference type="InterPro" id="IPR050570">
    <property type="entry name" value="Cell_wall_metabolism_enzyme"/>
</dbReference>
<sequence>MQFTSYNISPKQIPQLAFSLILISVLSISDAVAQDWRFSAGYSIQRYGLEITPNPDYLGDISFTQKGVLELELEKYFAHHIYLSGNGGVLINNSESAFHGGPINFNRTSIGLNLGLQWNRLGLYTGVHGAYSWNMNFRGYSTDDYDSSIYWIESDKNDELFSGGFTVGAKYYLLNFFRLHAEIKSHHYSQHTIRPNPDSPYIPTTSEIQFRPVTVSLGFSISIPWHSKSKLEKYNSGSRSSPLMSVSGLQIQSPMERSIVTSPFGYRWGRPHEGIDLDADRGDQVLSAADGVVEETSYSASYGRKIVIRHGREYTSTYAHLNEISVQEGDRVRRGQVIGQAGNSGNVTGVHLHFEIRKNGHPVDPQDYIRF</sequence>
<dbReference type="PANTHER" id="PTHR21666">
    <property type="entry name" value="PEPTIDASE-RELATED"/>
    <property type="match status" value="1"/>
</dbReference>
<evidence type="ECO:0000313" key="3">
    <source>
        <dbReference type="Proteomes" id="UP000233398"/>
    </source>
</evidence>
<dbReference type="PANTHER" id="PTHR21666:SF270">
    <property type="entry name" value="MUREIN HYDROLASE ACTIVATOR ENVC"/>
    <property type="match status" value="1"/>
</dbReference>
<organism evidence="2 3">
    <name type="scientific">Rhodohalobacter barkolensis</name>
    <dbReference type="NCBI Taxonomy" id="2053187"/>
    <lineage>
        <taxon>Bacteria</taxon>
        <taxon>Pseudomonadati</taxon>
        <taxon>Balneolota</taxon>
        <taxon>Balneolia</taxon>
        <taxon>Balneolales</taxon>
        <taxon>Balneolaceae</taxon>
        <taxon>Rhodohalobacter</taxon>
    </lineage>
</organism>
<dbReference type="EMBL" id="PISP01000001">
    <property type="protein sequence ID" value="PKD44993.1"/>
    <property type="molecule type" value="Genomic_DNA"/>
</dbReference>
<name>A0A2N0VLB0_9BACT</name>
<reference evidence="2 3" key="1">
    <citation type="submission" date="2017-11" db="EMBL/GenBank/DDBJ databases">
        <title>Rhodohalobacter 15182 sp. nov., isolated from a salt lake.</title>
        <authorList>
            <person name="Han S."/>
        </authorList>
    </citation>
    <scope>NUCLEOTIDE SEQUENCE [LARGE SCALE GENOMIC DNA]</scope>
    <source>
        <strain evidence="2 3">15182</strain>
    </source>
</reference>
<protein>
    <recommendedName>
        <fullName evidence="1">M23ase beta-sheet core domain-containing protein</fullName>
    </recommendedName>
</protein>
<dbReference type="AlphaFoldDB" id="A0A2N0VLB0"/>
<gene>
    <name evidence="2" type="ORF">CWD77_05915</name>
</gene>
<dbReference type="RefSeq" id="WP_101072336.1">
    <property type="nucleotide sequence ID" value="NZ_PISP01000001.1"/>
</dbReference>
<dbReference type="GO" id="GO:0004222">
    <property type="term" value="F:metalloendopeptidase activity"/>
    <property type="evidence" value="ECO:0007669"/>
    <property type="project" value="TreeGrafter"/>
</dbReference>
<evidence type="ECO:0000313" key="2">
    <source>
        <dbReference type="EMBL" id="PKD44993.1"/>
    </source>
</evidence>
<proteinExistence type="predicted"/>
<dbReference type="OrthoDB" id="9810477at2"/>
<dbReference type="InterPro" id="IPR016047">
    <property type="entry name" value="M23ase_b-sheet_dom"/>
</dbReference>
<keyword evidence="3" id="KW-1185">Reference proteome</keyword>